<dbReference type="EMBL" id="BTSX01000002">
    <property type="protein sequence ID" value="GMS82933.1"/>
    <property type="molecule type" value="Genomic_DNA"/>
</dbReference>
<name>A0AAV5SQP1_9BILA</name>
<dbReference type="Proteomes" id="UP001432027">
    <property type="component" value="Unassembled WGS sequence"/>
</dbReference>
<accession>A0AAV5SQP1</accession>
<proteinExistence type="predicted"/>
<reference evidence="1" key="1">
    <citation type="submission" date="2023-10" db="EMBL/GenBank/DDBJ databases">
        <title>Genome assembly of Pristionchus species.</title>
        <authorList>
            <person name="Yoshida K."/>
            <person name="Sommer R.J."/>
        </authorList>
    </citation>
    <scope>NUCLEOTIDE SEQUENCE</scope>
    <source>
        <strain evidence="1">RS0144</strain>
    </source>
</reference>
<keyword evidence="2" id="KW-1185">Reference proteome</keyword>
<sequence length="74" mass="8233">RSSSSFSCTICDSRFLDITVLLPTIAILALTKEIRNEVKQFLFRMLLCCNKSRQMTSVSTTKIQPSTKSVSVSA</sequence>
<feature type="non-terminal residue" evidence="1">
    <location>
        <position position="74"/>
    </location>
</feature>
<feature type="non-terminal residue" evidence="1">
    <location>
        <position position="1"/>
    </location>
</feature>
<evidence type="ECO:0000313" key="1">
    <source>
        <dbReference type="EMBL" id="GMS82933.1"/>
    </source>
</evidence>
<protein>
    <submittedName>
        <fullName evidence="1">Uncharacterized protein</fullName>
    </submittedName>
</protein>
<evidence type="ECO:0000313" key="2">
    <source>
        <dbReference type="Proteomes" id="UP001432027"/>
    </source>
</evidence>
<comment type="caution">
    <text evidence="1">The sequence shown here is derived from an EMBL/GenBank/DDBJ whole genome shotgun (WGS) entry which is preliminary data.</text>
</comment>
<dbReference type="AlphaFoldDB" id="A0AAV5SQP1"/>
<organism evidence="1 2">
    <name type="scientific">Pristionchus entomophagus</name>
    <dbReference type="NCBI Taxonomy" id="358040"/>
    <lineage>
        <taxon>Eukaryota</taxon>
        <taxon>Metazoa</taxon>
        <taxon>Ecdysozoa</taxon>
        <taxon>Nematoda</taxon>
        <taxon>Chromadorea</taxon>
        <taxon>Rhabditida</taxon>
        <taxon>Rhabditina</taxon>
        <taxon>Diplogasteromorpha</taxon>
        <taxon>Diplogasteroidea</taxon>
        <taxon>Neodiplogasteridae</taxon>
        <taxon>Pristionchus</taxon>
    </lineage>
</organism>
<gene>
    <name evidence="1" type="ORF">PENTCL1PPCAC_5108</name>
</gene>